<evidence type="ECO:0000313" key="3">
    <source>
        <dbReference type="EMBL" id="SON77772.1"/>
    </source>
</evidence>
<organism evidence="2 4">
    <name type="scientific">Xanthomonas campestris pv. phaseoli</name>
    <dbReference type="NCBI Taxonomy" id="317013"/>
    <lineage>
        <taxon>Bacteria</taxon>
        <taxon>Pseudomonadati</taxon>
        <taxon>Pseudomonadota</taxon>
        <taxon>Gammaproteobacteria</taxon>
        <taxon>Lysobacterales</taxon>
        <taxon>Lysobacteraceae</taxon>
        <taxon>Xanthomonas</taxon>
    </lineage>
</organism>
<name>A0AB38DTZ8_XANCH</name>
<keyword evidence="1" id="KW-1133">Transmembrane helix</keyword>
<dbReference type="Gene3D" id="3.30.1330.60">
    <property type="entry name" value="OmpA-like domain"/>
    <property type="match status" value="1"/>
</dbReference>
<accession>A0AB38DTZ8</accession>
<reference evidence="4 5" key="1">
    <citation type="submission" date="2017-10" db="EMBL/GenBank/DDBJ databases">
        <authorList>
            <person name="Regsiter A."/>
            <person name="William W."/>
        </authorList>
    </citation>
    <scope>NUCLEOTIDE SEQUENCE [LARGE SCALE GENOMIC DNA]</scope>
    <source>
        <strain evidence="3 5">CFBP6984</strain>
        <strain evidence="2 4">CFBP7430</strain>
    </source>
</reference>
<dbReference type="EMBL" id="OCYS01000002">
    <property type="protein sequence ID" value="SON76418.1"/>
    <property type="molecule type" value="Genomic_DNA"/>
</dbReference>
<evidence type="ECO:0000313" key="2">
    <source>
        <dbReference type="EMBL" id="SON76418.1"/>
    </source>
</evidence>
<dbReference type="AlphaFoldDB" id="A0AB38DTZ8"/>
<sequence>MNLYQYQPLPRRDVGRGPEESPFWVSLSDMMTGMTSLFLVLACSMLLIWIIQSEPSGGTSPRGEKVVGADAAATMQRDERSVDAAANTSHNVARLAAYESDISAALKKILALSQQHGFSVDVATNTIDLGQSALFPLGSDRLSAKQEALLRSYVTDLIALIQNDPAMVPLKNITVVGYTDPAGSYLFNLDLSARRSERLMCVLLASPEKQGGATGDATMTEGSLQTIRQLFKVGGYSAGAQKESAAASRRLALKMDFYKLDEPRRQAIALAMPVGSCALGSS</sequence>
<dbReference type="EMBL" id="OCYT01000046">
    <property type="protein sequence ID" value="SON77772.1"/>
    <property type="molecule type" value="Genomic_DNA"/>
</dbReference>
<keyword evidence="1" id="KW-0472">Membrane</keyword>
<protein>
    <submittedName>
        <fullName evidence="2">Xsa-associated protein</fullName>
    </submittedName>
</protein>
<dbReference type="Proteomes" id="UP000234181">
    <property type="component" value="Unassembled WGS sequence"/>
</dbReference>
<evidence type="ECO:0000313" key="4">
    <source>
        <dbReference type="Proteomes" id="UP000234166"/>
    </source>
</evidence>
<evidence type="ECO:0000256" key="1">
    <source>
        <dbReference type="SAM" id="Phobius"/>
    </source>
</evidence>
<dbReference type="InterPro" id="IPR036737">
    <property type="entry name" value="OmpA-like_sf"/>
</dbReference>
<proteinExistence type="predicted"/>
<gene>
    <name evidence="2" type="primary">xapJ</name>
    <name evidence="3" type="ORF">XAP6984_140031</name>
    <name evidence="2" type="ORF">XAP7430_100014</name>
</gene>
<dbReference type="SUPFAM" id="SSF103088">
    <property type="entry name" value="OmpA-like"/>
    <property type="match status" value="1"/>
</dbReference>
<keyword evidence="5" id="KW-1185">Reference proteome</keyword>
<dbReference type="Proteomes" id="UP000234166">
    <property type="component" value="Unassembled WGS sequence"/>
</dbReference>
<keyword evidence="1" id="KW-0812">Transmembrane</keyword>
<comment type="caution">
    <text evidence="2">The sequence shown here is derived from an EMBL/GenBank/DDBJ whole genome shotgun (WGS) entry which is preliminary data.</text>
</comment>
<feature type="transmembrane region" description="Helical" evidence="1">
    <location>
        <begin position="30"/>
        <end position="51"/>
    </location>
</feature>
<evidence type="ECO:0000313" key="5">
    <source>
        <dbReference type="Proteomes" id="UP000234181"/>
    </source>
</evidence>